<gene>
    <name evidence="2" type="ORF">EVAR_11072_1</name>
</gene>
<evidence type="ECO:0000313" key="2">
    <source>
        <dbReference type="EMBL" id="GBP21041.1"/>
    </source>
</evidence>
<reference evidence="2 3" key="1">
    <citation type="journal article" date="2019" name="Commun. Biol.">
        <title>The bagworm genome reveals a unique fibroin gene that provides high tensile strength.</title>
        <authorList>
            <person name="Kono N."/>
            <person name="Nakamura H."/>
            <person name="Ohtoshi R."/>
            <person name="Tomita M."/>
            <person name="Numata K."/>
            <person name="Arakawa K."/>
        </authorList>
    </citation>
    <scope>NUCLEOTIDE SEQUENCE [LARGE SCALE GENOMIC DNA]</scope>
</reference>
<sequence>MSRQWQREAALGRAASRGRRVEPARCDEPVDVADKGARRARGDAPVPTPAVLNSVSFAKWSRAAVHVDLSLRTRRTARLEIADRADVAAHKIHDNTHLIGPDAAAAREEPSAMALTARPRRPAPRAPPEASLVYTRAGAGSDATP</sequence>
<proteinExistence type="predicted"/>
<keyword evidence="3" id="KW-1185">Reference proteome</keyword>
<accession>A0A4C1U414</accession>
<comment type="caution">
    <text evidence="2">The sequence shown here is derived from an EMBL/GenBank/DDBJ whole genome shotgun (WGS) entry which is preliminary data.</text>
</comment>
<evidence type="ECO:0000313" key="3">
    <source>
        <dbReference type="Proteomes" id="UP000299102"/>
    </source>
</evidence>
<dbReference type="EMBL" id="BGZK01000125">
    <property type="protein sequence ID" value="GBP21041.1"/>
    <property type="molecule type" value="Genomic_DNA"/>
</dbReference>
<protein>
    <submittedName>
        <fullName evidence="2">Uncharacterized protein</fullName>
    </submittedName>
</protein>
<evidence type="ECO:0000256" key="1">
    <source>
        <dbReference type="SAM" id="MobiDB-lite"/>
    </source>
</evidence>
<feature type="compositionally biased region" description="Basic and acidic residues" evidence="1">
    <location>
        <begin position="19"/>
        <end position="42"/>
    </location>
</feature>
<organism evidence="2 3">
    <name type="scientific">Eumeta variegata</name>
    <name type="common">Bagworm moth</name>
    <name type="synonym">Eumeta japonica</name>
    <dbReference type="NCBI Taxonomy" id="151549"/>
    <lineage>
        <taxon>Eukaryota</taxon>
        <taxon>Metazoa</taxon>
        <taxon>Ecdysozoa</taxon>
        <taxon>Arthropoda</taxon>
        <taxon>Hexapoda</taxon>
        <taxon>Insecta</taxon>
        <taxon>Pterygota</taxon>
        <taxon>Neoptera</taxon>
        <taxon>Endopterygota</taxon>
        <taxon>Lepidoptera</taxon>
        <taxon>Glossata</taxon>
        <taxon>Ditrysia</taxon>
        <taxon>Tineoidea</taxon>
        <taxon>Psychidae</taxon>
        <taxon>Oiketicinae</taxon>
        <taxon>Eumeta</taxon>
    </lineage>
</organism>
<feature type="region of interest" description="Disordered" evidence="1">
    <location>
        <begin position="107"/>
        <end position="145"/>
    </location>
</feature>
<feature type="region of interest" description="Disordered" evidence="1">
    <location>
        <begin position="1"/>
        <end position="46"/>
    </location>
</feature>
<dbReference type="AlphaFoldDB" id="A0A4C1U414"/>
<dbReference type="Proteomes" id="UP000299102">
    <property type="component" value="Unassembled WGS sequence"/>
</dbReference>
<name>A0A4C1U414_EUMVA</name>